<dbReference type="Pfam" id="PF03016">
    <property type="entry name" value="Exostosin_GT47"/>
    <property type="match status" value="1"/>
</dbReference>
<evidence type="ECO:0000256" key="1">
    <source>
        <dbReference type="ARBA" id="ARBA00004323"/>
    </source>
</evidence>
<evidence type="ECO:0000313" key="7">
    <source>
        <dbReference type="EMBL" id="GMH11996.1"/>
    </source>
</evidence>
<comment type="caution">
    <text evidence="7">The sequence shown here is derived from an EMBL/GenBank/DDBJ whole genome shotgun (WGS) entry which is preliminary data.</text>
</comment>
<accession>A0AAD3SKG2</accession>
<feature type="domain" description="Exostosin GT47" evidence="6">
    <location>
        <begin position="5"/>
        <end position="99"/>
    </location>
</feature>
<organism evidence="7 8">
    <name type="scientific">Nepenthes gracilis</name>
    <name type="common">Slender pitcher plant</name>
    <dbReference type="NCBI Taxonomy" id="150966"/>
    <lineage>
        <taxon>Eukaryota</taxon>
        <taxon>Viridiplantae</taxon>
        <taxon>Streptophyta</taxon>
        <taxon>Embryophyta</taxon>
        <taxon>Tracheophyta</taxon>
        <taxon>Spermatophyta</taxon>
        <taxon>Magnoliopsida</taxon>
        <taxon>eudicotyledons</taxon>
        <taxon>Gunneridae</taxon>
        <taxon>Pentapetalae</taxon>
        <taxon>Caryophyllales</taxon>
        <taxon>Nepenthaceae</taxon>
        <taxon>Nepenthes</taxon>
    </lineage>
</organism>
<dbReference type="PANTHER" id="PTHR11062:SF300">
    <property type="entry name" value="EXOSTOSIN GT47 DOMAIN-CONTAINING PROTEIN"/>
    <property type="match status" value="1"/>
</dbReference>
<evidence type="ECO:0000256" key="2">
    <source>
        <dbReference type="ARBA" id="ARBA00010271"/>
    </source>
</evidence>
<dbReference type="GO" id="GO:0000139">
    <property type="term" value="C:Golgi membrane"/>
    <property type="evidence" value="ECO:0007669"/>
    <property type="project" value="UniProtKB-SubCell"/>
</dbReference>
<comment type="subcellular location">
    <subcellularLocation>
        <location evidence="1">Golgi apparatus membrane</location>
        <topology evidence="1">Single-pass type II membrane protein</topology>
    </subcellularLocation>
</comment>
<dbReference type="GO" id="GO:0016757">
    <property type="term" value="F:glycosyltransferase activity"/>
    <property type="evidence" value="ECO:0007669"/>
    <property type="project" value="UniProtKB-KW"/>
</dbReference>
<keyword evidence="3" id="KW-0328">Glycosyltransferase</keyword>
<keyword evidence="4" id="KW-0735">Signal-anchor</keyword>
<evidence type="ECO:0000256" key="4">
    <source>
        <dbReference type="ARBA" id="ARBA00022968"/>
    </source>
</evidence>
<evidence type="ECO:0000259" key="6">
    <source>
        <dbReference type="Pfam" id="PF03016"/>
    </source>
</evidence>
<reference evidence="7" key="1">
    <citation type="submission" date="2023-05" db="EMBL/GenBank/DDBJ databases">
        <title>Nepenthes gracilis genome sequencing.</title>
        <authorList>
            <person name="Fukushima K."/>
        </authorList>
    </citation>
    <scope>NUCLEOTIDE SEQUENCE</scope>
    <source>
        <strain evidence="7">SING2019-196</strain>
    </source>
</reference>
<proteinExistence type="inferred from homology"/>
<dbReference type="InterPro" id="IPR040911">
    <property type="entry name" value="Exostosin_GT47"/>
</dbReference>
<evidence type="ECO:0000256" key="5">
    <source>
        <dbReference type="ARBA" id="ARBA00023034"/>
    </source>
</evidence>
<sequence>MAIFRYLLLEKWEGKDRGVVVHERLQEGMSYESMMRSCLCPSGYEVASPRIVEAIYAECVPVMILDGYVPPFCDVLEGCSFFIRVRVREIPEMKKILMRVSLDQYSRLKGRMKHIQRHSEVNMPPKRYDVFHMIMNSIWLRRLNIHIHNASTQNKAQRAATFATKLSRNSVRVLCNANTSEGFDPSKDATLPEINLRIGELTSLIGGGLRLHTDPC</sequence>
<keyword evidence="4" id="KW-0812">Transmembrane</keyword>
<evidence type="ECO:0000256" key="3">
    <source>
        <dbReference type="ARBA" id="ARBA00022676"/>
    </source>
</evidence>
<evidence type="ECO:0000313" key="8">
    <source>
        <dbReference type="Proteomes" id="UP001279734"/>
    </source>
</evidence>
<keyword evidence="5" id="KW-0333">Golgi apparatus</keyword>
<keyword evidence="8" id="KW-1185">Reference proteome</keyword>
<keyword evidence="3" id="KW-0808">Transferase</keyword>
<dbReference type="InterPro" id="IPR004263">
    <property type="entry name" value="Exostosin"/>
</dbReference>
<dbReference type="AlphaFoldDB" id="A0AAD3SKG2"/>
<protein>
    <recommendedName>
        <fullName evidence="6">Exostosin GT47 domain-containing protein</fullName>
    </recommendedName>
</protein>
<gene>
    <name evidence="7" type="ORF">Nepgr_013837</name>
</gene>
<comment type="similarity">
    <text evidence="2">Belongs to the glycosyltransferase 47 family.</text>
</comment>
<dbReference type="Proteomes" id="UP001279734">
    <property type="component" value="Unassembled WGS sequence"/>
</dbReference>
<name>A0AAD3SKG2_NEPGR</name>
<dbReference type="EMBL" id="BSYO01000011">
    <property type="protein sequence ID" value="GMH11996.1"/>
    <property type="molecule type" value="Genomic_DNA"/>
</dbReference>
<dbReference type="PANTHER" id="PTHR11062">
    <property type="entry name" value="EXOSTOSIN HEPARAN SULFATE GLYCOSYLTRANSFERASE -RELATED"/>
    <property type="match status" value="1"/>
</dbReference>